<reference evidence="7" key="1">
    <citation type="submission" date="2023-05" db="EMBL/GenBank/DDBJ databases">
        <title>Comparative genomics of Bacillaceae isolates and their secondary metabolite potential.</title>
        <authorList>
            <person name="Song L."/>
            <person name="Nielsen L.J."/>
            <person name="Mohite O."/>
            <person name="Xu X."/>
            <person name="Weber T."/>
            <person name="Kovacs A.T."/>
        </authorList>
    </citation>
    <scope>NUCLEOTIDE SEQUENCE</scope>
    <source>
        <strain evidence="7">LY1</strain>
    </source>
</reference>
<dbReference type="Proteomes" id="UP001178322">
    <property type="component" value="Chromosome"/>
</dbReference>
<proteinExistence type="predicted"/>
<organism evidence="7 8">
    <name type="scientific">Lysinibacillus pakistanensis</name>
    <dbReference type="NCBI Taxonomy" id="759811"/>
    <lineage>
        <taxon>Bacteria</taxon>
        <taxon>Bacillati</taxon>
        <taxon>Bacillota</taxon>
        <taxon>Bacilli</taxon>
        <taxon>Bacillales</taxon>
        <taxon>Bacillaceae</taxon>
        <taxon>Lysinibacillus</taxon>
    </lineage>
</organism>
<evidence type="ECO:0000256" key="5">
    <source>
        <dbReference type="ARBA" id="ARBA00023251"/>
    </source>
</evidence>
<dbReference type="PRINTS" id="PR01037">
    <property type="entry name" value="TCRTETOQM"/>
</dbReference>
<accession>A0AAX3X2V3</accession>
<dbReference type="Pfam" id="PF00009">
    <property type="entry name" value="GTP_EFTU"/>
    <property type="match status" value="1"/>
</dbReference>
<evidence type="ECO:0000256" key="4">
    <source>
        <dbReference type="ARBA" id="ARBA00023134"/>
    </source>
</evidence>
<evidence type="ECO:0000256" key="3">
    <source>
        <dbReference type="ARBA" id="ARBA00022917"/>
    </source>
</evidence>
<evidence type="ECO:0000256" key="2">
    <source>
        <dbReference type="ARBA" id="ARBA00022741"/>
    </source>
</evidence>
<dbReference type="Pfam" id="PF22042">
    <property type="entry name" value="EF-G_D2"/>
    <property type="match status" value="1"/>
</dbReference>
<dbReference type="CDD" id="cd03711">
    <property type="entry name" value="Tet_C"/>
    <property type="match status" value="1"/>
</dbReference>
<dbReference type="InterPro" id="IPR014721">
    <property type="entry name" value="Ribsml_uS5_D2-typ_fold_subgr"/>
</dbReference>
<dbReference type="EMBL" id="CP126101">
    <property type="protein sequence ID" value="WHY53999.1"/>
    <property type="molecule type" value="Genomic_DNA"/>
</dbReference>
<dbReference type="SUPFAM" id="SSF50447">
    <property type="entry name" value="Translation proteins"/>
    <property type="match status" value="1"/>
</dbReference>
<gene>
    <name evidence="7" type="ORF">QNH24_12395</name>
</gene>
<dbReference type="SMART" id="SM00838">
    <property type="entry name" value="EFG_C"/>
    <property type="match status" value="1"/>
</dbReference>
<keyword evidence="5" id="KW-0046">Antibiotic resistance</keyword>
<dbReference type="Gene3D" id="3.30.70.870">
    <property type="entry name" value="Elongation Factor G (Translational Gtpase), domain 3"/>
    <property type="match status" value="1"/>
</dbReference>
<dbReference type="InterPro" id="IPR035647">
    <property type="entry name" value="EFG_III/V"/>
</dbReference>
<keyword evidence="2" id="KW-0547">Nucleotide-binding</keyword>
<dbReference type="AlphaFoldDB" id="A0AAX3X2V3"/>
<evidence type="ECO:0000313" key="8">
    <source>
        <dbReference type="Proteomes" id="UP001178322"/>
    </source>
</evidence>
<protein>
    <submittedName>
        <fullName evidence="7">TetM/TetW/TetO/TetS family tetracycline resistance ribosomal protection protein</fullName>
    </submittedName>
</protein>
<dbReference type="Gene3D" id="3.30.230.10">
    <property type="match status" value="1"/>
</dbReference>
<dbReference type="InterPro" id="IPR020568">
    <property type="entry name" value="Ribosomal_Su5_D2-typ_SF"/>
</dbReference>
<name>A0AAX3X2V3_9BACI</name>
<dbReference type="InterPro" id="IPR053905">
    <property type="entry name" value="EF-G-like_DII"/>
</dbReference>
<dbReference type="PANTHER" id="PTHR43261">
    <property type="entry name" value="TRANSLATION ELONGATION FACTOR G-RELATED"/>
    <property type="match status" value="1"/>
</dbReference>
<dbReference type="PRINTS" id="PR00315">
    <property type="entry name" value="ELONGATNFCT"/>
</dbReference>
<keyword evidence="3" id="KW-0648">Protein biosynthesis</keyword>
<dbReference type="SUPFAM" id="SSF52540">
    <property type="entry name" value="P-loop containing nucleoside triphosphate hydrolases"/>
    <property type="match status" value="1"/>
</dbReference>
<dbReference type="Gene3D" id="2.40.30.10">
    <property type="entry name" value="Translation factors"/>
    <property type="match status" value="1"/>
</dbReference>
<feature type="domain" description="Tr-type G" evidence="6">
    <location>
        <begin position="1"/>
        <end position="240"/>
    </location>
</feature>
<dbReference type="GO" id="GO:0005525">
    <property type="term" value="F:GTP binding"/>
    <property type="evidence" value="ECO:0007669"/>
    <property type="project" value="UniProtKB-KW"/>
</dbReference>
<dbReference type="InterPro" id="IPR000795">
    <property type="entry name" value="T_Tr_GTP-bd_dom"/>
</dbReference>
<dbReference type="GO" id="GO:0006412">
    <property type="term" value="P:translation"/>
    <property type="evidence" value="ECO:0007669"/>
    <property type="project" value="UniProtKB-KW"/>
</dbReference>
<dbReference type="Gene3D" id="3.30.70.240">
    <property type="match status" value="1"/>
</dbReference>
<dbReference type="RefSeq" id="WP_283872560.1">
    <property type="nucleotide sequence ID" value="NZ_CP126101.1"/>
</dbReference>
<dbReference type="Gene3D" id="3.40.50.300">
    <property type="entry name" value="P-loop containing nucleotide triphosphate hydrolases"/>
    <property type="match status" value="1"/>
</dbReference>
<dbReference type="GO" id="GO:0046677">
    <property type="term" value="P:response to antibiotic"/>
    <property type="evidence" value="ECO:0007669"/>
    <property type="project" value="UniProtKB-KW"/>
</dbReference>
<keyword evidence="4" id="KW-0342">GTP-binding</keyword>
<dbReference type="NCBIfam" id="TIGR00231">
    <property type="entry name" value="small_GTP"/>
    <property type="match status" value="1"/>
</dbReference>
<dbReference type="SUPFAM" id="SSF54211">
    <property type="entry name" value="Ribosomal protein S5 domain 2-like"/>
    <property type="match status" value="1"/>
</dbReference>
<dbReference type="InterPro" id="IPR009000">
    <property type="entry name" value="Transl_B-barrel_sf"/>
</dbReference>
<dbReference type="InterPro" id="IPR027417">
    <property type="entry name" value="P-loop_NTPase"/>
</dbReference>
<dbReference type="SUPFAM" id="SSF54980">
    <property type="entry name" value="EF-G C-terminal domain-like"/>
    <property type="match status" value="2"/>
</dbReference>
<evidence type="ECO:0000256" key="1">
    <source>
        <dbReference type="ARBA" id="ARBA00003987"/>
    </source>
</evidence>
<dbReference type="GO" id="GO:0032790">
    <property type="term" value="P:ribosome disassembly"/>
    <property type="evidence" value="ECO:0007669"/>
    <property type="project" value="TreeGrafter"/>
</dbReference>
<dbReference type="GO" id="GO:0003924">
    <property type="term" value="F:GTPase activity"/>
    <property type="evidence" value="ECO:0007669"/>
    <property type="project" value="InterPro"/>
</dbReference>
<dbReference type="InterPro" id="IPR005517">
    <property type="entry name" value="Transl_elong_EFG/EF2_IV"/>
</dbReference>
<evidence type="ECO:0000313" key="7">
    <source>
        <dbReference type="EMBL" id="WHY53999.1"/>
    </source>
</evidence>
<comment type="function">
    <text evidence="1">Abolishes the inhibitory effect of tetracyclin on protein synthesis by a non-covalent modification of the ribosomes.</text>
</comment>
<dbReference type="PANTHER" id="PTHR43261:SF1">
    <property type="entry name" value="RIBOSOME-RELEASING FACTOR 2, MITOCHONDRIAL"/>
    <property type="match status" value="1"/>
</dbReference>
<dbReference type="Pfam" id="PF03764">
    <property type="entry name" value="EFG_IV"/>
    <property type="match status" value="1"/>
</dbReference>
<sequence length="646" mass="72954">MHKTIGVLAHVDAGKTTFSEQLLFHTKSIQARGRVDHQDTFLDNHELERQRGITIFAEQGRMTIGNDTYTLIDTPGHIDFSPEMERAIRVMDYAIIVISAVEGLQGHTETVWHLLRQYHIPTFFFINKIDREGAAVDNVMAQLQKDCSKDVLLVNEMFHSDYIPSNIMEWLAERDDNLLDAFLNETLDSGSCFAQLKAMIKQEKAFLCFTGSALKDIGIKEFLAQLPLLTETHFNAAAPFKGEVFKIRHDGHQRLTFIKALQGTLHIRDEFSFGDVTEKVTEIRLYNGHRYEAVQEVTAGEIFAVKGLSLANIGAILGSSSNPQPYELVPTLQAKVQYKGDQHIKEVLKIFRILEAEEPSLRVIWHEKFQEIQVHIMGVIQLEVLIEVLNKRFSLAISFGEPQILYMETIASTVTGYGHFEPLKHYAEVHLLMEPSARGTGITFVNACHTDDLSVGHQRLIEKHLFEREHHGLLTGFPVTDIRFTLLTGRAHIKHTDGGDFREATFRALRQGLEQAENILLEPYYRFKLKASTDFIGRIMTDIQQASGTFDPPIVSEEDVMITGRAPVATFMSYSTTFAAYTNGKGVLSLQFDGYDACHNTEEIITQIGYNKNADPEYTSASIFCAKGKGYSVPWYEAQAAMHCIK</sequence>
<dbReference type="InterPro" id="IPR000640">
    <property type="entry name" value="EFG_V-like"/>
</dbReference>
<dbReference type="InterPro" id="IPR035650">
    <property type="entry name" value="Tet_C"/>
</dbReference>
<dbReference type="InterPro" id="IPR005225">
    <property type="entry name" value="Small_GTP-bd"/>
</dbReference>
<dbReference type="PROSITE" id="PS51722">
    <property type="entry name" value="G_TR_2"/>
    <property type="match status" value="1"/>
</dbReference>
<dbReference type="SMART" id="SM00889">
    <property type="entry name" value="EFG_IV"/>
    <property type="match status" value="1"/>
</dbReference>
<evidence type="ECO:0000259" key="6">
    <source>
        <dbReference type="PROSITE" id="PS51722"/>
    </source>
</evidence>
<dbReference type="Pfam" id="PF00679">
    <property type="entry name" value="EFG_C"/>
    <property type="match status" value="1"/>
</dbReference>